<dbReference type="PROSITE" id="PS50097">
    <property type="entry name" value="BTB"/>
    <property type="match status" value="2"/>
</dbReference>
<dbReference type="InterPro" id="IPR042345">
    <property type="entry name" value="Btbd7"/>
</dbReference>
<dbReference type="Pfam" id="PF07707">
    <property type="entry name" value="BACK"/>
    <property type="match status" value="1"/>
</dbReference>
<dbReference type="SMART" id="SM00875">
    <property type="entry name" value="BACK"/>
    <property type="match status" value="1"/>
</dbReference>
<dbReference type="SMART" id="SM00225">
    <property type="entry name" value="BTB"/>
    <property type="match status" value="2"/>
</dbReference>
<evidence type="ECO:0000313" key="4">
    <source>
        <dbReference type="Proteomes" id="UP001159427"/>
    </source>
</evidence>
<sequence length="733" mass="83439">MGANASSAENSPDSTLVRVPRYTLEEKRKKQSKLNTLKKKLSRNKGAFKIHDHGKMLRDLTQTWTTQEINALVEEYEAMMNVKELTNQTSLVRQSAPSLKKDLLRLYEEGICADATLVFENTSFHVHRAVLSSRCPYFKELFLQHPEENPVIHMEFKTEGMTKDIFSSLLSYLYTGDFTPRKSGLEYIDVLINLGEEFGTPNVLEQDFKQLFHSCEFADVALVFPAQGPSDTFQSNDGNSISDQTYEILCHKAILCTRSPYFRSLFLKNKLNFSEHKATNSSVLRLVLDESVMTRQYTRIVLQCMYTDSVDLSAVVKWSSEDRRYHAPGTHKLLTAAEIAMEVFEVASFIDLPVLIQGCEDIILEELSPSTLLPTLEWSSLPHGSDWVYRQAMQFLQDEFVNIAQSDAFSLMPRKYLVEALKSDFLQACEHDVLLSVVKWGEAQVLQNMADQDPFQESKKTSKRREIDSKQLKKVLSGVMEHVRIGHVLPPHSELLESVFRRGLVDRGMPLDIGEGSFYPNLPWMRRREEKDFVRPRLFLPYFEEAKIILQDHKHAEVELMRHRMSRVSHNMPDTLYMIEPQKRTYTAPARVLSASASGRRDRDEQPSTPQTSRNEENELERYVRNRHTSDMSSGERDSTGPDKMAEREFALPDVAMELPSYVPDDDWDSAAGPSRLHPFGAEITESVPHPVPDVALPSSPTSSVSSSGIPPEYFQMNQSLEVLDDDSSSGSG</sequence>
<evidence type="ECO:0000256" key="1">
    <source>
        <dbReference type="SAM" id="MobiDB-lite"/>
    </source>
</evidence>
<evidence type="ECO:0000259" key="2">
    <source>
        <dbReference type="PROSITE" id="PS50097"/>
    </source>
</evidence>
<dbReference type="Proteomes" id="UP001159427">
    <property type="component" value="Unassembled WGS sequence"/>
</dbReference>
<feature type="compositionally biased region" description="Basic and acidic residues" evidence="1">
    <location>
        <begin position="614"/>
        <end position="644"/>
    </location>
</feature>
<dbReference type="InterPro" id="IPR011705">
    <property type="entry name" value="BACK"/>
</dbReference>
<accession>A0ABN8LG53</accession>
<proteinExistence type="predicted"/>
<dbReference type="Pfam" id="PF00651">
    <property type="entry name" value="BTB"/>
    <property type="match status" value="2"/>
</dbReference>
<feature type="domain" description="BTB" evidence="2">
    <location>
        <begin position="113"/>
        <end position="182"/>
    </location>
</feature>
<dbReference type="Gene3D" id="1.25.40.420">
    <property type="match status" value="1"/>
</dbReference>
<dbReference type="InterPro" id="IPR011333">
    <property type="entry name" value="SKP1/BTB/POZ_sf"/>
</dbReference>
<keyword evidence="4" id="KW-1185">Reference proteome</keyword>
<gene>
    <name evidence="3" type="ORF">PEVE_00025280</name>
</gene>
<protein>
    <recommendedName>
        <fullName evidence="2">BTB domain-containing protein</fullName>
    </recommendedName>
</protein>
<feature type="domain" description="BTB" evidence="2">
    <location>
        <begin position="218"/>
        <end position="314"/>
    </location>
</feature>
<name>A0ABN8LG53_9CNID</name>
<dbReference type="PANTHER" id="PTHR16064">
    <property type="entry name" value="BTB POZ DOMAIN CONTAINING 7"/>
    <property type="match status" value="1"/>
</dbReference>
<dbReference type="PANTHER" id="PTHR16064:SF3">
    <property type="entry name" value="BTB_POZ DOMAIN-CONTAINING PROTEIN 7"/>
    <property type="match status" value="1"/>
</dbReference>
<dbReference type="SUPFAM" id="SSF54695">
    <property type="entry name" value="POZ domain"/>
    <property type="match status" value="2"/>
</dbReference>
<comment type="caution">
    <text evidence="3">The sequence shown here is derived from an EMBL/GenBank/DDBJ whole genome shotgun (WGS) entry which is preliminary data.</text>
</comment>
<dbReference type="Gene3D" id="3.30.710.10">
    <property type="entry name" value="Potassium Channel Kv1.1, Chain A"/>
    <property type="match status" value="2"/>
</dbReference>
<feature type="compositionally biased region" description="Low complexity" evidence="1">
    <location>
        <begin position="698"/>
        <end position="712"/>
    </location>
</feature>
<organism evidence="3 4">
    <name type="scientific">Porites evermanni</name>
    <dbReference type="NCBI Taxonomy" id="104178"/>
    <lineage>
        <taxon>Eukaryota</taxon>
        <taxon>Metazoa</taxon>
        <taxon>Cnidaria</taxon>
        <taxon>Anthozoa</taxon>
        <taxon>Hexacorallia</taxon>
        <taxon>Scleractinia</taxon>
        <taxon>Fungiina</taxon>
        <taxon>Poritidae</taxon>
        <taxon>Porites</taxon>
    </lineage>
</organism>
<dbReference type="InterPro" id="IPR000210">
    <property type="entry name" value="BTB/POZ_dom"/>
</dbReference>
<dbReference type="EMBL" id="CALNXI010000034">
    <property type="protein sequence ID" value="CAH3016067.1"/>
    <property type="molecule type" value="Genomic_DNA"/>
</dbReference>
<reference evidence="3 4" key="1">
    <citation type="submission" date="2022-05" db="EMBL/GenBank/DDBJ databases">
        <authorList>
            <consortium name="Genoscope - CEA"/>
            <person name="William W."/>
        </authorList>
    </citation>
    <scope>NUCLEOTIDE SEQUENCE [LARGE SCALE GENOMIC DNA]</scope>
</reference>
<feature type="region of interest" description="Disordered" evidence="1">
    <location>
        <begin position="661"/>
        <end position="713"/>
    </location>
</feature>
<evidence type="ECO:0000313" key="3">
    <source>
        <dbReference type="EMBL" id="CAH3016067.1"/>
    </source>
</evidence>
<feature type="region of interest" description="Disordered" evidence="1">
    <location>
        <begin position="593"/>
        <end position="644"/>
    </location>
</feature>